<protein>
    <submittedName>
        <fullName evidence="2">Uncharacterized protein</fullName>
    </submittedName>
</protein>
<reference evidence="2" key="1">
    <citation type="submission" date="2024-10" db="EMBL/GenBank/DDBJ databases">
        <authorList>
            <person name="Ryan C."/>
        </authorList>
    </citation>
    <scope>NUCLEOTIDE SEQUENCE [LARGE SCALE GENOMIC DNA]</scope>
</reference>
<proteinExistence type="predicted"/>
<feature type="region of interest" description="Disordered" evidence="1">
    <location>
        <begin position="257"/>
        <end position="309"/>
    </location>
</feature>
<dbReference type="Proteomes" id="UP001497457">
    <property type="component" value="Chromosome 13rd"/>
</dbReference>
<feature type="region of interest" description="Disordered" evidence="1">
    <location>
        <begin position="211"/>
        <end position="238"/>
    </location>
</feature>
<evidence type="ECO:0000313" key="3">
    <source>
        <dbReference type="Proteomes" id="UP001497457"/>
    </source>
</evidence>
<evidence type="ECO:0000313" key="2">
    <source>
        <dbReference type="EMBL" id="CAL4916407.1"/>
    </source>
</evidence>
<organism evidence="2 3">
    <name type="scientific">Urochloa decumbens</name>
    <dbReference type="NCBI Taxonomy" id="240449"/>
    <lineage>
        <taxon>Eukaryota</taxon>
        <taxon>Viridiplantae</taxon>
        <taxon>Streptophyta</taxon>
        <taxon>Embryophyta</taxon>
        <taxon>Tracheophyta</taxon>
        <taxon>Spermatophyta</taxon>
        <taxon>Magnoliopsida</taxon>
        <taxon>Liliopsida</taxon>
        <taxon>Poales</taxon>
        <taxon>Poaceae</taxon>
        <taxon>PACMAD clade</taxon>
        <taxon>Panicoideae</taxon>
        <taxon>Panicodae</taxon>
        <taxon>Paniceae</taxon>
        <taxon>Melinidinae</taxon>
        <taxon>Urochloa</taxon>
    </lineage>
</organism>
<sequence>MMDEREGSPLPDVSVLASFCGGGVSCCCGVSVSASHCRGLMRRGAVSMRRLGRRRFLLPLRGGGGCDRDAEKTSDGMARPTGGIFVSFAGESRDAAAAPLPVGIKDGLLPLAMGPVGVSGCLGEAKKERPLVLEPLEVGVSGRSGEAAANKKPPLGVGPVGVSGRSGAAKNANMFAALLASDPPGVVGALSPKANMFPAAAFGWIGRSPGSNENSVAAEGPAARGAKGDGGGVGAEGVGGGGGGGVPCARSKGASSSSILLRTEEAGRRQRRFLRPASAAQGAEKATAEGAGSMRSSARCRGAGGGVKKNGSSAMAMALWVCGILEILGVGDWG</sequence>
<dbReference type="EMBL" id="OZ075123">
    <property type="protein sequence ID" value="CAL4916407.1"/>
    <property type="molecule type" value="Genomic_DNA"/>
</dbReference>
<evidence type="ECO:0000256" key="1">
    <source>
        <dbReference type="SAM" id="MobiDB-lite"/>
    </source>
</evidence>
<gene>
    <name evidence="2" type="ORF">URODEC1_LOCUS17987</name>
</gene>
<keyword evidence="3" id="KW-1185">Reference proteome</keyword>
<name>A0ABC8WVG7_9POAL</name>
<feature type="compositionally biased region" description="Gly residues" evidence="1">
    <location>
        <begin position="228"/>
        <end position="238"/>
    </location>
</feature>
<accession>A0ABC8WVG7</accession>
<dbReference type="AlphaFoldDB" id="A0ABC8WVG7"/>
<dbReference type="PROSITE" id="PS51257">
    <property type="entry name" value="PROKAR_LIPOPROTEIN"/>
    <property type="match status" value="1"/>
</dbReference>
<feature type="compositionally biased region" description="Low complexity" evidence="1">
    <location>
        <begin position="290"/>
        <end position="301"/>
    </location>
</feature>